<accession>A0A7R8CCQ2</accession>
<dbReference type="Proteomes" id="UP000675881">
    <property type="component" value="Chromosome 1"/>
</dbReference>
<dbReference type="AlphaFoldDB" id="A0A7R8CCQ2"/>
<name>A0A7R8CCQ2_LEPSM</name>
<protein>
    <submittedName>
        <fullName evidence="1">(salmon louse) hypothetical protein</fullName>
    </submittedName>
</protein>
<organism evidence="1 2">
    <name type="scientific">Lepeophtheirus salmonis</name>
    <name type="common">Salmon louse</name>
    <name type="synonym">Caligus salmonis</name>
    <dbReference type="NCBI Taxonomy" id="72036"/>
    <lineage>
        <taxon>Eukaryota</taxon>
        <taxon>Metazoa</taxon>
        <taxon>Ecdysozoa</taxon>
        <taxon>Arthropoda</taxon>
        <taxon>Crustacea</taxon>
        <taxon>Multicrustacea</taxon>
        <taxon>Hexanauplia</taxon>
        <taxon>Copepoda</taxon>
        <taxon>Siphonostomatoida</taxon>
        <taxon>Caligidae</taxon>
        <taxon>Lepeophtheirus</taxon>
    </lineage>
</organism>
<gene>
    <name evidence="1" type="ORF">LSAA_1993</name>
</gene>
<proteinExistence type="predicted"/>
<keyword evidence="2" id="KW-1185">Reference proteome</keyword>
<dbReference type="EMBL" id="HG994580">
    <property type="protein sequence ID" value="CAF2773462.1"/>
    <property type="molecule type" value="Genomic_DNA"/>
</dbReference>
<evidence type="ECO:0000313" key="1">
    <source>
        <dbReference type="EMBL" id="CAF2773462.1"/>
    </source>
</evidence>
<evidence type="ECO:0000313" key="2">
    <source>
        <dbReference type="Proteomes" id="UP000675881"/>
    </source>
</evidence>
<sequence>MTKIGILVYTDDLDLSFEGDEENIRKLLNSMVSVEEPLVGIWYRKAFLVPSTDPGKFKEVRRGRRMETLIKGNMIENLHFGLRDPIKRYLASERSAQDKKLKFQLSSESTKAAMEAEVSWSFATTKDTQDCNDKPDFRASGSNTWPLKQNPSKREYGWNGKLQAVQSSCTNLDKIGGKGDRNTFCVDTLKGECKSRFLIKGGFKYLGIRSRAPNFQYINGNVVPSALHHYMSL</sequence>
<reference evidence="1" key="1">
    <citation type="submission" date="2021-02" db="EMBL/GenBank/DDBJ databases">
        <authorList>
            <person name="Bekaert M."/>
        </authorList>
    </citation>
    <scope>NUCLEOTIDE SEQUENCE</scope>
    <source>
        <strain evidence="1">IoA-00</strain>
    </source>
</reference>